<proteinExistence type="predicted"/>
<accession>A0A3Q3J1Z5</accession>
<dbReference type="InterPro" id="IPR014752">
    <property type="entry name" value="Arrestin-like_C"/>
</dbReference>
<feature type="domain" description="Arrestin C-terminal-like" evidence="1">
    <location>
        <begin position="21"/>
        <end position="97"/>
    </location>
</feature>
<dbReference type="InterPro" id="IPR011022">
    <property type="entry name" value="Arrestin_C-like"/>
</dbReference>
<evidence type="ECO:0000313" key="2">
    <source>
        <dbReference type="Ensembl" id="ENSMALP00000012333.1"/>
    </source>
</evidence>
<protein>
    <recommendedName>
        <fullName evidence="1">Arrestin C-terminal-like domain-containing protein</fullName>
    </recommendedName>
</protein>
<reference evidence="2" key="2">
    <citation type="submission" date="2025-09" db="UniProtKB">
        <authorList>
            <consortium name="Ensembl"/>
        </authorList>
    </citation>
    <scope>IDENTIFICATION</scope>
</reference>
<dbReference type="Ensembl" id="ENSMALT00000012594.1">
    <property type="protein sequence ID" value="ENSMALP00000012333.1"/>
    <property type="gene ID" value="ENSMALG00000008755.1"/>
</dbReference>
<organism evidence="2 3">
    <name type="scientific">Monopterus albus</name>
    <name type="common">Swamp eel</name>
    <dbReference type="NCBI Taxonomy" id="43700"/>
    <lineage>
        <taxon>Eukaryota</taxon>
        <taxon>Metazoa</taxon>
        <taxon>Chordata</taxon>
        <taxon>Craniata</taxon>
        <taxon>Vertebrata</taxon>
        <taxon>Euteleostomi</taxon>
        <taxon>Actinopterygii</taxon>
        <taxon>Neopterygii</taxon>
        <taxon>Teleostei</taxon>
        <taxon>Neoteleostei</taxon>
        <taxon>Acanthomorphata</taxon>
        <taxon>Anabantaria</taxon>
        <taxon>Synbranchiformes</taxon>
        <taxon>Synbranchidae</taxon>
        <taxon>Monopterus</taxon>
    </lineage>
</organism>
<dbReference type="Gene3D" id="2.60.40.640">
    <property type="match status" value="1"/>
</dbReference>
<keyword evidence="3" id="KW-1185">Reference proteome</keyword>
<dbReference type="Pfam" id="PF02752">
    <property type="entry name" value="Arrestin_C"/>
    <property type="match status" value="1"/>
</dbReference>
<evidence type="ECO:0000313" key="3">
    <source>
        <dbReference type="Proteomes" id="UP000261600"/>
    </source>
</evidence>
<reference evidence="2" key="1">
    <citation type="submission" date="2025-08" db="UniProtKB">
        <authorList>
            <consortium name="Ensembl"/>
        </authorList>
    </citation>
    <scope>IDENTIFICATION</scope>
</reference>
<sequence>MNKYHSVETGVCTCSRCSLSPSNQMTTGETLSIVAKICNSSSKKVTPKYSMMQKTVYRASGSTNKSEKSICKIVGNTISSNSEDSVSCQLKIPVDVSYIKNCTFNVRCSSRRLKLNSTAEKFIKCYDVF</sequence>
<dbReference type="Proteomes" id="UP000261600">
    <property type="component" value="Unplaced"/>
</dbReference>
<name>A0A3Q3J1Z5_MONAL</name>
<dbReference type="AlphaFoldDB" id="A0A3Q3J1Z5"/>
<evidence type="ECO:0000259" key="1">
    <source>
        <dbReference type="Pfam" id="PF02752"/>
    </source>
</evidence>